<evidence type="ECO:0000313" key="2">
    <source>
        <dbReference type="Proteomes" id="UP000324308"/>
    </source>
</evidence>
<protein>
    <submittedName>
        <fullName evidence="1">GPP34 family phosphoprotein</fullName>
    </submittedName>
</protein>
<keyword evidence="2" id="KW-1185">Reference proteome</keyword>
<reference evidence="1 2" key="1">
    <citation type="submission" date="2019-09" db="EMBL/GenBank/DDBJ databases">
        <title>Draft genome sequence of the Ebosin-producing strain Streptomyces sp. 139.</title>
        <authorList>
            <person name="Ai L."/>
            <person name="Geng M."/>
            <person name="Ma M."/>
            <person name="Bai L."/>
        </authorList>
    </citation>
    <scope>NUCLEOTIDE SEQUENCE [LARGE SCALE GENOMIC DNA]</scope>
    <source>
        <strain evidence="1 2">139</strain>
    </source>
</reference>
<accession>A0ABX5ZU83</accession>
<dbReference type="Pfam" id="PF05719">
    <property type="entry name" value="GPP34"/>
    <property type="match status" value="1"/>
</dbReference>
<dbReference type="RefSeq" id="WP_150155464.1">
    <property type="nucleotide sequence ID" value="NZ_CP043959.1"/>
</dbReference>
<dbReference type="InterPro" id="IPR008628">
    <property type="entry name" value="GPP34-like"/>
</dbReference>
<organism evidence="1 2">
    <name type="scientific">Streptomyces tendae</name>
    <dbReference type="NCBI Taxonomy" id="1932"/>
    <lineage>
        <taxon>Bacteria</taxon>
        <taxon>Bacillati</taxon>
        <taxon>Actinomycetota</taxon>
        <taxon>Actinomycetes</taxon>
        <taxon>Kitasatosporales</taxon>
        <taxon>Streptomycetaceae</taxon>
        <taxon>Streptomyces</taxon>
    </lineage>
</organism>
<proteinExistence type="predicted"/>
<sequence length="199" mass="21104">MTTAHDLAALAAAPETGPAPDQGDLSLVLAGAELLDLADVRAVVLGADRITPVVPPHDVDPMLTEAASELTREPPYETVESWLWRRGAGLAARYAVAMEAAEPYGPQRSHRRPFRRPRPVVSPLAVRHGVDRLRAGDPVFVGLAAAAGMAEAPADVFGGLADDETAVLAAIHQAITQLAAERQRRSAQQGAFDTIWQTP</sequence>
<gene>
    <name evidence="1" type="ORF">F3L20_19565</name>
</gene>
<dbReference type="Proteomes" id="UP000324308">
    <property type="component" value="Chromosome"/>
</dbReference>
<dbReference type="EMBL" id="CP043959">
    <property type="protein sequence ID" value="QER87747.1"/>
    <property type="molecule type" value="Genomic_DNA"/>
</dbReference>
<evidence type="ECO:0000313" key="1">
    <source>
        <dbReference type="EMBL" id="QER87747.1"/>
    </source>
</evidence>
<name>A0ABX5ZU83_STRTE</name>